<name>A0AAV4ZRW7_9HYPH</name>
<reference evidence="1" key="2">
    <citation type="submission" date="2021-08" db="EMBL/GenBank/DDBJ databases">
        <authorList>
            <person name="Tani A."/>
            <person name="Ola A."/>
            <person name="Ogura Y."/>
            <person name="Katsura K."/>
            <person name="Hayashi T."/>
        </authorList>
    </citation>
    <scope>NUCLEOTIDE SEQUENCE</scope>
    <source>
        <strain evidence="1">DSM 16372</strain>
    </source>
</reference>
<accession>A0AAV4ZRW7</accession>
<protein>
    <submittedName>
        <fullName evidence="1">Uncharacterized protein</fullName>
    </submittedName>
</protein>
<organism evidence="1 2">
    <name type="scientific">Methylobacterium hispanicum</name>
    <dbReference type="NCBI Taxonomy" id="270350"/>
    <lineage>
        <taxon>Bacteria</taxon>
        <taxon>Pseudomonadati</taxon>
        <taxon>Pseudomonadota</taxon>
        <taxon>Alphaproteobacteria</taxon>
        <taxon>Hyphomicrobiales</taxon>
        <taxon>Methylobacteriaceae</taxon>
        <taxon>Methylobacterium</taxon>
    </lineage>
</organism>
<gene>
    <name evidence="1" type="ORF">BHAOGJBA_4486</name>
</gene>
<dbReference type="EMBL" id="BPQO01000022">
    <property type="protein sequence ID" value="GJD90942.1"/>
    <property type="molecule type" value="Genomic_DNA"/>
</dbReference>
<dbReference type="AlphaFoldDB" id="A0AAV4ZRW7"/>
<sequence>MGTWAIPQTDEAVTRLERLMASPIAASRAWVALNPLVGDDTLFDMLDLASDRNPEADVRPLVAITLDEWANWMCDGRFRHPWGDGCRERLQALAKAHAGTAIEDLVSRVMVPDTLEGARGAYALLFGSPEAAPEFEVVRTEFPGVYAVRETASGSLARLEVIFGVIAEAEPSMVDALRAIHFPCPGVVPAP</sequence>
<dbReference type="Proteomes" id="UP001055247">
    <property type="component" value="Unassembled WGS sequence"/>
</dbReference>
<evidence type="ECO:0000313" key="1">
    <source>
        <dbReference type="EMBL" id="GJD90942.1"/>
    </source>
</evidence>
<evidence type="ECO:0000313" key="2">
    <source>
        <dbReference type="Proteomes" id="UP001055247"/>
    </source>
</evidence>
<keyword evidence="2" id="KW-1185">Reference proteome</keyword>
<proteinExistence type="predicted"/>
<comment type="caution">
    <text evidence="1">The sequence shown here is derived from an EMBL/GenBank/DDBJ whole genome shotgun (WGS) entry which is preliminary data.</text>
</comment>
<reference evidence="1" key="1">
    <citation type="journal article" date="2016" name="Front. Microbiol.">
        <title>Genome Sequence of the Piezophilic, Mesophilic Sulfate-Reducing Bacterium Desulfovibrio indicus J2T.</title>
        <authorList>
            <person name="Cao J."/>
            <person name="Maignien L."/>
            <person name="Shao Z."/>
            <person name="Alain K."/>
            <person name="Jebbar M."/>
        </authorList>
    </citation>
    <scope>NUCLEOTIDE SEQUENCE</scope>
    <source>
        <strain evidence="1">DSM 16372</strain>
    </source>
</reference>